<evidence type="ECO:0008006" key="6">
    <source>
        <dbReference type="Google" id="ProtNLM"/>
    </source>
</evidence>
<feature type="binding site" evidence="3">
    <location>
        <position position="179"/>
    </location>
    <ligand>
        <name>a divalent metal cation</name>
        <dbReference type="ChEBI" id="CHEBI:60240"/>
        <label>2</label>
    </ligand>
</feature>
<dbReference type="EMBL" id="MGJZ01000003">
    <property type="protein sequence ID" value="OGN17844.1"/>
    <property type="molecule type" value="Genomic_DNA"/>
</dbReference>
<dbReference type="GO" id="GO:0046872">
    <property type="term" value="F:metal ion binding"/>
    <property type="evidence" value="ECO:0007669"/>
    <property type="project" value="UniProtKB-KW"/>
</dbReference>
<feature type="binding site" evidence="3">
    <location>
        <position position="104"/>
    </location>
    <ligand>
        <name>a divalent metal cation</name>
        <dbReference type="ChEBI" id="CHEBI:60240"/>
        <label>1</label>
    </ligand>
</feature>
<gene>
    <name evidence="4" type="ORF">A3C88_02060</name>
</gene>
<dbReference type="GO" id="GO:0004536">
    <property type="term" value="F:DNA nuclease activity"/>
    <property type="evidence" value="ECO:0007669"/>
    <property type="project" value="InterPro"/>
</dbReference>
<dbReference type="Proteomes" id="UP000178117">
    <property type="component" value="Unassembled WGS sequence"/>
</dbReference>
<evidence type="ECO:0000256" key="1">
    <source>
        <dbReference type="ARBA" id="ARBA00022723"/>
    </source>
</evidence>
<proteinExistence type="predicted"/>
<dbReference type="PANTHER" id="PTHR46124">
    <property type="entry name" value="D-AMINOACYL-TRNA DEACYLASE"/>
    <property type="match status" value="1"/>
</dbReference>
<sequence length="284" mass="31710">MKLFDSHCHPQFPQYDVDREEIITQALKKGVNMICVGTDLETSEAAANLANEYDGIWATVGTHPNDISIQQIGNIASSTENSQDNNFSDFEKLLADQKVVAMGEVGLDYYRTPEIKKQEAQKVVFKKFVELALKFDKPIVIHARDAANGTTGKVHQDIFEILRNKLSMISNHSLRGVAHSFTGSIEDAQQYIDLGFYIGLNGIITFADQYHDMIRQLPLDRILLETDAPYLAPGPYRGKRNEPAHVDNIGRAVAAIKGLSFEEVEEATTANCERLFGITHRSLL</sequence>
<organism evidence="4 5">
    <name type="scientific">Candidatus Yanofskybacteria bacterium RIFCSPHIGHO2_02_FULL_50_12</name>
    <dbReference type="NCBI Taxonomy" id="1802685"/>
    <lineage>
        <taxon>Bacteria</taxon>
        <taxon>Candidatus Yanofskyibacteriota</taxon>
    </lineage>
</organism>
<evidence type="ECO:0000256" key="3">
    <source>
        <dbReference type="PIRSR" id="PIRSR005902-1"/>
    </source>
</evidence>
<dbReference type="Pfam" id="PF01026">
    <property type="entry name" value="TatD_DNase"/>
    <property type="match status" value="1"/>
</dbReference>
<dbReference type="CDD" id="cd01310">
    <property type="entry name" value="TatD_DNAse"/>
    <property type="match status" value="1"/>
</dbReference>
<keyword evidence="1 3" id="KW-0479">Metal-binding</keyword>
<dbReference type="InterPro" id="IPR015991">
    <property type="entry name" value="TatD/YcfH-like"/>
</dbReference>
<feature type="binding site" evidence="3">
    <location>
        <position position="227"/>
    </location>
    <ligand>
        <name>a divalent metal cation</name>
        <dbReference type="ChEBI" id="CHEBI:60240"/>
        <label>1</label>
    </ligand>
</feature>
<evidence type="ECO:0000256" key="2">
    <source>
        <dbReference type="ARBA" id="ARBA00022801"/>
    </source>
</evidence>
<dbReference type="PANTHER" id="PTHR46124:SF2">
    <property type="entry name" value="D-AMINOACYL-TRNA DEACYLASE"/>
    <property type="match status" value="1"/>
</dbReference>
<protein>
    <recommendedName>
        <fullName evidence="6">Hydrolase TatD</fullName>
    </recommendedName>
</protein>
<dbReference type="STRING" id="1802685.A3C88_02060"/>
<dbReference type="GO" id="GO:0016788">
    <property type="term" value="F:hydrolase activity, acting on ester bonds"/>
    <property type="evidence" value="ECO:0007669"/>
    <property type="project" value="InterPro"/>
</dbReference>
<dbReference type="InterPro" id="IPR001130">
    <property type="entry name" value="TatD-like"/>
</dbReference>
<reference evidence="4 5" key="1">
    <citation type="journal article" date="2016" name="Nat. Commun.">
        <title>Thousands of microbial genomes shed light on interconnected biogeochemical processes in an aquifer system.</title>
        <authorList>
            <person name="Anantharaman K."/>
            <person name="Brown C.T."/>
            <person name="Hug L.A."/>
            <person name="Sharon I."/>
            <person name="Castelle C.J."/>
            <person name="Probst A.J."/>
            <person name="Thomas B.C."/>
            <person name="Singh A."/>
            <person name="Wilkins M.J."/>
            <person name="Karaoz U."/>
            <person name="Brodie E.L."/>
            <person name="Williams K.H."/>
            <person name="Hubbard S.S."/>
            <person name="Banfield J.F."/>
        </authorList>
    </citation>
    <scope>NUCLEOTIDE SEQUENCE [LARGE SCALE GENOMIC DNA]</scope>
</reference>
<feature type="binding site" evidence="3">
    <location>
        <position position="7"/>
    </location>
    <ligand>
        <name>a divalent metal cation</name>
        <dbReference type="ChEBI" id="CHEBI:60240"/>
        <label>1</label>
    </ligand>
</feature>
<comment type="caution">
    <text evidence="4">The sequence shown here is derived from an EMBL/GenBank/DDBJ whole genome shotgun (WGS) entry which is preliminary data.</text>
</comment>
<accession>A0A1F8FXE8</accession>
<keyword evidence="2" id="KW-0378">Hydrolase</keyword>
<name>A0A1F8FXE8_9BACT</name>
<dbReference type="InterPro" id="IPR032466">
    <property type="entry name" value="Metal_Hydrolase"/>
</dbReference>
<dbReference type="PIRSF" id="PIRSF005902">
    <property type="entry name" value="DNase_TatD"/>
    <property type="match status" value="1"/>
</dbReference>
<evidence type="ECO:0000313" key="4">
    <source>
        <dbReference type="EMBL" id="OGN17844.1"/>
    </source>
</evidence>
<dbReference type="FunFam" id="3.20.20.140:FF:000005">
    <property type="entry name" value="TatD family hydrolase"/>
    <property type="match status" value="1"/>
</dbReference>
<evidence type="ECO:0000313" key="5">
    <source>
        <dbReference type="Proteomes" id="UP000178117"/>
    </source>
</evidence>
<dbReference type="SUPFAM" id="SSF51556">
    <property type="entry name" value="Metallo-dependent hydrolases"/>
    <property type="match status" value="1"/>
</dbReference>
<feature type="binding site" evidence="3">
    <location>
        <position position="142"/>
    </location>
    <ligand>
        <name>a divalent metal cation</name>
        <dbReference type="ChEBI" id="CHEBI:60240"/>
        <label>2</label>
    </ligand>
</feature>
<dbReference type="AlphaFoldDB" id="A0A1F8FXE8"/>
<dbReference type="NCBIfam" id="TIGR00010">
    <property type="entry name" value="YchF/TatD family DNA exonuclease"/>
    <property type="match status" value="1"/>
</dbReference>
<feature type="binding site" evidence="3">
    <location>
        <position position="9"/>
    </location>
    <ligand>
        <name>a divalent metal cation</name>
        <dbReference type="ChEBI" id="CHEBI:60240"/>
        <label>1</label>
    </ligand>
</feature>
<dbReference type="Gene3D" id="3.20.20.140">
    <property type="entry name" value="Metal-dependent hydrolases"/>
    <property type="match status" value="1"/>
</dbReference>